<proteinExistence type="predicted"/>
<name>A0A9P6T1S1_9FUNG</name>
<feature type="coiled-coil region" evidence="1">
    <location>
        <begin position="342"/>
        <end position="369"/>
    </location>
</feature>
<sequence>MTTPTRTPRNPAAIVDESIKVEMAAEAEEYSRSINILILGETQSGKSTLVEAMKKYSDPSVALNLDAIGKGSISHTSEVHETVIKTDLPDYEVYRLADGGSNGKSRDKIVHYGLLSETKDVNAYEDAIDERENLYLTQASTGGTRQLTFRIYDTPGLNDTFGQDEAHIEKIFSALSAAGAIHLVLVVVGTTPFTRGLQNALRNYATIFPEFNGIMAVVHTKIDYKYFHPKYEAFTKRMAARASMLQDLIGRTTITQFMIDCDLFSSSKKPIRECLTQNTIGKILRLAAFNHPVALDRIVVKKSYKMKEIDQIIKEKYKSIMLEAERSLQFKDGHRDDFLSRIYSLDIKVQNLEIELHEIEEEIRIHNTDEMILLHEERYDQEWTVTPSVRQNHMKYSSEKNTIDLKTIMMNNIKNVSQEGGETFEFWTANFERKAFQNGVFHVKLYAKKSKVFRSTISECNTQICVVKGNMERLRKEKDQQVEKQRYQSAAIAELVEKRKESAKLVSLATVDSINPEVFQSLIQANAYSMDPREAANVVEDIYLTYIRSPQRPSVILP</sequence>
<evidence type="ECO:0000313" key="2">
    <source>
        <dbReference type="EMBL" id="KAG0018701.1"/>
    </source>
</evidence>
<dbReference type="AlphaFoldDB" id="A0A9P6T1S1"/>
<comment type="caution">
    <text evidence="2">The sequence shown here is derived from an EMBL/GenBank/DDBJ whole genome shotgun (WGS) entry which is preliminary data.</text>
</comment>
<dbReference type="OrthoDB" id="8954335at2759"/>
<evidence type="ECO:0000256" key="1">
    <source>
        <dbReference type="SAM" id="Coils"/>
    </source>
</evidence>
<organism evidence="2 3">
    <name type="scientific">Entomortierella chlamydospora</name>
    <dbReference type="NCBI Taxonomy" id="101097"/>
    <lineage>
        <taxon>Eukaryota</taxon>
        <taxon>Fungi</taxon>
        <taxon>Fungi incertae sedis</taxon>
        <taxon>Mucoromycota</taxon>
        <taxon>Mortierellomycotina</taxon>
        <taxon>Mortierellomycetes</taxon>
        <taxon>Mortierellales</taxon>
        <taxon>Mortierellaceae</taxon>
        <taxon>Entomortierella</taxon>
    </lineage>
</organism>
<keyword evidence="3" id="KW-1185">Reference proteome</keyword>
<keyword evidence="1" id="KW-0175">Coiled coil</keyword>
<evidence type="ECO:0008006" key="4">
    <source>
        <dbReference type="Google" id="ProtNLM"/>
    </source>
</evidence>
<dbReference type="Gene3D" id="3.40.50.300">
    <property type="entry name" value="P-loop containing nucleotide triphosphate hydrolases"/>
    <property type="match status" value="1"/>
</dbReference>
<protein>
    <recommendedName>
        <fullName evidence="4">G domain-containing protein</fullName>
    </recommendedName>
</protein>
<reference evidence="2" key="1">
    <citation type="journal article" date="2020" name="Fungal Divers.">
        <title>Resolving the Mortierellaceae phylogeny through synthesis of multi-gene phylogenetics and phylogenomics.</title>
        <authorList>
            <person name="Vandepol N."/>
            <person name="Liber J."/>
            <person name="Desiro A."/>
            <person name="Na H."/>
            <person name="Kennedy M."/>
            <person name="Barry K."/>
            <person name="Grigoriev I.V."/>
            <person name="Miller A.N."/>
            <person name="O'Donnell K."/>
            <person name="Stajich J.E."/>
            <person name="Bonito G."/>
        </authorList>
    </citation>
    <scope>NUCLEOTIDE SEQUENCE</scope>
    <source>
        <strain evidence="2">NRRL 2769</strain>
    </source>
</reference>
<dbReference type="SUPFAM" id="SSF52540">
    <property type="entry name" value="P-loop containing nucleoside triphosphate hydrolases"/>
    <property type="match status" value="1"/>
</dbReference>
<accession>A0A9P6T1S1</accession>
<gene>
    <name evidence="2" type="ORF">BGZ80_006853</name>
</gene>
<dbReference type="Proteomes" id="UP000703661">
    <property type="component" value="Unassembled WGS sequence"/>
</dbReference>
<dbReference type="EMBL" id="JAAAID010000341">
    <property type="protein sequence ID" value="KAG0018701.1"/>
    <property type="molecule type" value="Genomic_DNA"/>
</dbReference>
<dbReference type="InterPro" id="IPR027417">
    <property type="entry name" value="P-loop_NTPase"/>
</dbReference>
<evidence type="ECO:0000313" key="3">
    <source>
        <dbReference type="Proteomes" id="UP000703661"/>
    </source>
</evidence>